<dbReference type="AlphaFoldDB" id="A0A4R3YA66"/>
<evidence type="ECO:0000313" key="3">
    <source>
        <dbReference type="EMBL" id="TCV87243.1"/>
    </source>
</evidence>
<reference evidence="3 5" key="1">
    <citation type="submission" date="2019-03" db="EMBL/GenBank/DDBJ databases">
        <title>Genomic Encyclopedia of Type Strains, Phase IV (KMG-IV): sequencing the most valuable type-strain genomes for metagenomic binning, comparative biology and taxonomic classification.</title>
        <authorList>
            <person name="Goeker M."/>
        </authorList>
    </citation>
    <scope>NUCLEOTIDE SEQUENCE [LARGE SCALE GENOMIC DNA]</scope>
    <source>
        <strain evidence="3 5">DSM 28140</strain>
    </source>
</reference>
<feature type="region of interest" description="Disordered" evidence="1">
    <location>
        <begin position="82"/>
        <end position="113"/>
    </location>
</feature>
<dbReference type="RefSeq" id="WP_132966729.1">
    <property type="nucleotide sequence ID" value="NZ_LEKL01000064.1"/>
</dbReference>
<proteinExistence type="predicted"/>
<dbReference type="Proteomes" id="UP000294619">
    <property type="component" value="Unassembled WGS sequence"/>
</dbReference>
<organism evidence="3 5">
    <name type="scientific">Testudinibacter aquarius</name>
    <dbReference type="NCBI Taxonomy" id="1524974"/>
    <lineage>
        <taxon>Bacteria</taxon>
        <taxon>Pseudomonadati</taxon>
        <taxon>Pseudomonadota</taxon>
        <taxon>Gammaproteobacteria</taxon>
        <taxon>Pasteurellales</taxon>
        <taxon>Pasteurellaceae</taxon>
        <taxon>Testudinibacter</taxon>
    </lineage>
</organism>
<feature type="compositionally biased region" description="Basic and acidic residues" evidence="1">
    <location>
        <begin position="104"/>
        <end position="113"/>
    </location>
</feature>
<feature type="domain" description="BRCT" evidence="2">
    <location>
        <begin position="290"/>
        <end position="366"/>
    </location>
</feature>
<gene>
    <name evidence="3" type="ORF">EDC16_105162</name>
    <name evidence="4" type="ORF">FHQ21_08270</name>
</gene>
<dbReference type="SMART" id="SM00292">
    <property type="entry name" value="BRCT"/>
    <property type="match status" value="2"/>
</dbReference>
<keyword evidence="6" id="KW-1185">Reference proteome</keyword>
<accession>A0A4R3YA66</accession>
<dbReference type="Gene3D" id="3.40.50.10190">
    <property type="entry name" value="BRCT domain"/>
    <property type="match status" value="2"/>
</dbReference>
<dbReference type="Proteomes" id="UP000305526">
    <property type="component" value="Unassembled WGS sequence"/>
</dbReference>
<dbReference type="Pfam" id="PF13280">
    <property type="entry name" value="WYL"/>
    <property type="match status" value="1"/>
</dbReference>
<name>A0A4R3YA66_9PAST</name>
<dbReference type="InterPro" id="IPR026881">
    <property type="entry name" value="WYL_dom"/>
</dbReference>
<evidence type="ECO:0000313" key="6">
    <source>
        <dbReference type="Proteomes" id="UP000305526"/>
    </source>
</evidence>
<reference evidence="4 6" key="2">
    <citation type="submission" date="2019-05" db="EMBL/GenBank/DDBJ databases">
        <title>Pasteurellaceae isolates from reptiles.</title>
        <authorList>
            <person name="Bojesen A.M."/>
            <person name="Lund E."/>
        </authorList>
    </citation>
    <scope>NUCLEOTIDE SEQUENCE [LARGE SCALE GENOMIC DNA]</scope>
    <source>
        <strain evidence="4 6">ELNT2x</strain>
    </source>
</reference>
<sequence>MAGCLVLFILLLISVWLADIFGDTVGGSFFWGIIIISAVLGKIFSKTDADNHQIKAVKNKEENSTQVSVIQSEETPMLFQENQPIPKQPVNKEHRLPKSSQKRSTKEWRESNTKTRNLNTISFSYSDVDDNFSYRTIDIHLVDSKYIEGYCHDRKAERTFRIDRILGGVTLKSNDEYLSLDDWLKEKGIYSRYRETFANNKPEQLEICFTGFLKNQREYLETLATIHDFLVRKTVTINLTYLVCGKNAGWSKKQQAESNGASCMNESEFLTMIDTGEIPDPETKQAIDGDNPLSGKTLCFVGRFKSFTLSEGKVLAEKHNAIVSNQVARNTDYLICGERAGAKLIQAQNLDIPILVEDDFLALVRT</sequence>
<dbReference type="InterPro" id="IPR001357">
    <property type="entry name" value="BRCT_dom"/>
</dbReference>
<dbReference type="EMBL" id="SMCP01000005">
    <property type="protein sequence ID" value="TCV87243.1"/>
    <property type="molecule type" value="Genomic_DNA"/>
</dbReference>
<comment type="caution">
    <text evidence="3">The sequence shown here is derived from an EMBL/GenBank/DDBJ whole genome shotgun (WGS) entry which is preliminary data.</text>
</comment>
<evidence type="ECO:0000313" key="4">
    <source>
        <dbReference type="EMBL" id="TNG91285.1"/>
    </source>
</evidence>
<dbReference type="CDD" id="cd17748">
    <property type="entry name" value="BRCT_DNA_ligase_like"/>
    <property type="match status" value="1"/>
</dbReference>
<dbReference type="InterPro" id="IPR036420">
    <property type="entry name" value="BRCT_dom_sf"/>
</dbReference>
<evidence type="ECO:0000256" key="1">
    <source>
        <dbReference type="SAM" id="MobiDB-lite"/>
    </source>
</evidence>
<protein>
    <submittedName>
        <fullName evidence="3">BRCA1 C Terminus (BRCT) protein</fullName>
    </submittedName>
</protein>
<dbReference type="Pfam" id="PF00533">
    <property type="entry name" value="BRCT"/>
    <property type="match status" value="2"/>
</dbReference>
<evidence type="ECO:0000259" key="2">
    <source>
        <dbReference type="SMART" id="SM00292"/>
    </source>
</evidence>
<evidence type="ECO:0000313" key="5">
    <source>
        <dbReference type="Proteomes" id="UP000294619"/>
    </source>
</evidence>
<dbReference type="SUPFAM" id="SSF52113">
    <property type="entry name" value="BRCT domain"/>
    <property type="match status" value="2"/>
</dbReference>
<dbReference type="EMBL" id="VDGV01000070">
    <property type="protein sequence ID" value="TNG91285.1"/>
    <property type="molecule type" value="Genomic_DNA"/>
</dbReference>
<feature type="domain" description="BRCT" evidence="2">
    <location>
        <begin position="194"/>
        <end position="276"/>
    </location>
</feature>